<proteinExistence type="predicted"/>
<organism evidence="2">
    <name type="scientific">Volvox carteri f. nagariensis</name>
    <dbReference type="NCBI Taxonomy" id="3068"/>
    <lineage>
        <taxon>Eukaryota</taxon>
        <taxon>Viridiplantae</taxon>
        <taxon>Chlorophyta</taxon>
        <taxon>core chlorophytes</taxon>
        <taxon>Chlorophyceae</taxon>
        <taxon>CS clade</taxon>
        <taxon>Chlamydomonadales</taxon>
        <taxon>Volvocaceae</taxon>
        <taxon>Volvox</taxon>
    </lineage>
</organism>
<dbReference type="KEGG" id="vcn:VOLCADRAFT_95220"/>
<reference evidence="1 2" key="1">
    <citation type="journal article" date="2010" name="Science">
        <title>Genomic analysis of organismal complexity in the multicellular green alga Volvox carteri.</title>
        <authorList>
            <person name="Prochnik S.E."/>
            <person name="Umen J."/>
            <person name="Nedelcu A.M."/>
            <person name="Hallmann A."/>
            <person name="Miller S.M."/>
            <person name="Nishii I."/>
            <person name="Ferris P."/>
            <person name="Kuo A."/>
            <person name="Mitros T."/>
            <person name="Fritz-Laylin L.K."/>
            <person name="Hellsten U."/>
            <person name="Chapman J."/>
            <person name="Simakov O."/>
            <person name="Rensing S.A."/>
            <person name="Terry A."/>
            <person name="Pangilinan J."/>
            <person name="Kapitonov V."/>
            <person name="Jurka J."/>
            <person name="Salamov A."/>
            <person name="Shapiro H."/>
            <person name="Schmutz J."/>
            <person name="Grimwood J."/>
            <person name="Lindquist E."/>
            <person name="Lucas S."/>
            <person name="Grigoriev I.V."/>
            <person name="Schmitt R."/>
            <person name="Kirk D."/>
            <person name="Rokhsar D.S."/>
        </authorList>
    </citation>
    <scope>NUCLEOTIDE SEQUENCE [LARGE SCALE GENOMIC DNA]</scope>
    <source>
        <strain evidence="2">f. Nagariensis / Eve</strain>
    </source>
</reference>
<dbReference type="EMBL" id="GL378363">
    <property type="protein sequence ID" value="EFJ44513.1"/>
    <property type="molecule type" value="Genomic_DNA"/>
</dbReference>
<dbReference type="GeneID" id="9624586"/>
<keyword evidence="2" id="KW-1185">Reference proteome</keyword>
<dbReference type="AlphaFoldDB" id="D8U6X6"/>
<dbReference type="Proteomes" id="UP000001058">
    <property type="component" value="Unassembled WGS sequence"/>
</dbReference>
<accession>D8U6X6</accession>
<dbReference type="RefSeq" id="XP_002954363.1">
    <property type="nucleotide sequence ID" value="XM_002954317.1"/>
</dbReference>
<protein>
    <submittedName>
        <fullName evidence="1">Uncharacterized protein</fullName>
    </submittedName>
</protein>
<name>D8U6X6_VOLCA</name>
<dbReference type="InParanoid" id="D8U6X6"/>
<evidence type="ECO:0000313" key="2">
    <source>
        <dbReference type="Proteomes" id="UP000001058"/>
    </source>
</evidence>
<sequence length="112" mass="12723">MVGYVLAVRKCDGEELLQRVRYINSPVLKVEQAYKRQAQLWPQHAIGCKQQTVETSPHIFLLPLFRARNRIASKAVLTMISAMHSHYLDAADTTLSQAAKMVPTYYSLAPDY</sequence>
<gene>
    <name evidence="1" type="ORF">VOLCADRAFT_95220</name>
</gene>
<evidence type="ECO:0000313" key="1">
    <source>
        <dbReference type="EMBL" id="EFJ44513.1"/>
    </source>
</evidence>